<keyword evidence="1" id="KW-0732">Signal</keyword>
<dbReference type="Proteomes" id="UP000183945">
    <property type="component" value="Unassembled WGS sequence"/>
</dbReference>
<dbReference type="OrthoDB" id="1449606at2"/>
<feature type="signal peptide" evidence="1">
    <location>
        <begin position="1"/>
        <end position="17"/>
    </location>
</feature>
<proteinExistence type="predicted"/>
<feature type="chain" id="PRO_5012477215" description="DUF4878 domain-containing protein" evidence="1">
    <location>
        <begin position="18"/>
        <end position="121"/>
    </location>
</feature>
<protein>
    <recommendedName>
        <fullName evidence="4">DUF4878 domain-containing protein</fullName>
    </recommendedName>
</protein>
<dbReference type="PROSITE" id="PS51257">
    <property type="entry name" value="PROKAR_LIPOPROTEIN"/>
    <property type="match status" value="1"/>
</dbReference>
<evidence type="ECO:0008006" key="4">
    <source>
        <dbReference type="Google" id="ProtNLM"/>
    </source>
</evidence>
<gene>
    <name evidence="2" type="ORF">SAMN05444483_1012</name>
</gene>
<organism evidence="2 3">
    <name type="scientific">Salegentibacter echinorum</name>
    <dbReference type="NCBI Taxonomy" id="1073325"/>
    <lineage>
        <taxon>Bacteria</taxon>
        <taxon>Pseudomonadati</taxon>
        <taxon>Bacteroidota</taxon>
        <taxon>Flavobacteriia</taxon>
        <taxon>Flavobacteriales</taxon>
        <taxon>Flavobacteriaceae</taxon>
        <taxon>Salegentibacter</taxon>
    </lineage>
</organism>
<keyword evidence="3" id="KW-1185">Reference proteome</keyword>
<dbReference type="AlphaFoldDB" id="A0A1M5BF36"/>
<dbReference type="STRING" id="1073325.SAMN05444483_1012"/>
<dbReference type="EMBL" id="FQVT01000001">
    <property type="protein sequence ID" value="SHF41038.1"/>
    <property type="molecule type" value="Genomic_DNA"/>
</dbReference>
<accession>A0A1M5BF36</accession>
<evidence type="ECO:0000313" key="2">
    <source>
        <dbReference type="EMBL" id="SHF41038.1"/>
    </source>
</evidence>
<name>A0A1M5BF36_SALEC</name>
<reference evidence="3" key="1">
    <citation type="submission" date="2016-11" db="EMBL/GenBank/DDBJ databases">
        <authorList>
            <person name="Varghese N."/>
            <person name="Submissions S."/>
        </authorList>
    </citation>
    <scope>NUCLEOTIDE SEQUENCE [LARGE SCALE GENOMIC DNA]</scope>
    <source>
        <strain evidence="3">DSM 24579</strain>
    </source>
</reference>
<dbReference type="RefSeq" id="WP_072875544.1">
    <property type="nucleotide sequence ID" value="NZ_FQVT01000001.1"/>
</dbReference>
<evidence type="ECO:0000313" key="3">
    <source>
        <dbReference type="Proteomes" id="UP000183945"/>
    </source>
</evidence>
<evidence type="ECO:0000256" key="1">
    <source>
        <dbReference type="SAM" id="SignalP"/>
    </source>
</evidence>
<sequence>MKKFVIYSMILMLISCAEVKNNSPSETAKIVAESFYQGDKESLKAHTTEEGYSNLSSIQDMFVEDANSESNFKVMDEEIEAEVAWIKYSTAYDPKPGVFNLIKKDGKWKVTHNGPREKGPF</sequence>